<comment type="similarity">
    <text evidence="3">Belongs to the DHNA family.</text>
</comment>
<dbReference type="InterPro" id="IPR006157">
    <property type="entry name" value="FolB_dom"/>
</dbReference>
<sequence length="265" mass="29131">MEQPDRLHLRDYVISAEIGAFQSERGQTQRLRFNLCVELRETVSGKGDEVDSILSYDVLTQAVENALSDQRYDLVETLAERIAAEVLGHPAAAMIDVCVEKLDRGPGALGVSIRRKSGRIALAQTARTWRVLVWDQPARTDTEIATIILPPYPPHPRPVGSSSQRQIDLLAIDQAAWALADRLGLSVARSRTELDHAIDTDSTVVWAPARLAGDHVDAGDAQASLAFWLAERLQALSVDFALPDNHPLPKAPPQFAISLRRAKLI</sequence>
<dbReference type="PANTHER" id="PTHR42844:SF1">
    <property type="entry name" value="DIHYDRONEOPTERIN ALDOLASE 1-RELATED"/>
    <property type="match status" value="1"/>
</dbReference>
<evidence type="ECO:0000313" key="9">
    <source>
        <dbReference type="EMBL" id="MDB6177038.1"/>
    </source>
</evidence>
<dbReference type="EMBL" id="JAQBIE010000005">
    <property type="protein sequence ID" value="MDB6177038.1"/>
    <property type="molecule type" value="Genomic_DNA"/>
</dbReference>
<dbReference type="Proteomes" id="UP001165641">
    <property type="component" value="Unassembled WGS sequence"/>
</dbReference>
<dbReference type="InterPro" id="IPR043133">
    <property type="entry name" value="GTP-CH-I_C/QueF"/>
</dbReference>
<accession>A0ABT4ZDI3</accession>
<dbReference type="Gene3D" id="3.30.1130.10">
    <property type="match status" value="1"/>
</dbReference>
<proteinExistence type="inferred from homology"/>
<dbReference type="GO" id="GO:0004150">
    <property type="term" value="F:dihydroneopterin aldolase activity"/>
    <property type="evidence" value="ECO:0007669"/>
    <property type="project" value="UniProtKB-EC"/>
</dbReference>
<evidence type="ECO:0000256" key="4">
    <source>
        <dbReference type="ARBA" id="ARBA00013043"/>
    </source>
</evidence>
<evidence type="ECO:0000313" key="10">
    <source>
        <dbReference type="Proteomes" id="UP001165641"/>
    </source>
</evidence>
<keyword evidence="5" id="KW-0289">Folate biosynthesis</keyword>
<dbReference type="InterPro" id="IPR006156">
    <property type="entry name" value="Dihydroneopterin_aldolase"/>
</dbReference>
<dbReference type="Pfam" id="PF02152">
    <property type="entry name" value="FolB"/>
    <property type="match status" value="1"/>
</dbReference>
<evidence type="ECO:0000256" key="3">
    <source>
        <dbReference type="ARBA" id="ARBA00005708"/>
    </source>
</evidence>
<comment type="caution">
    <text evidence="9">The sequence shown here is derived from an EMBL/GenBank/DDBJ whole genome shotgun (WGS) entry which is preliminary data.</text>
</comment>
<dbReference type="SMART" id="SM00905">
    <property type="entry name" value="FolB"/>
    <property type="match status" value="1"/>
</dbReference>
<dbReference type="SUPFAM" id="SSF55620">
    <property type="entry name" value="Tetrahydrobiopterin biosynthesis enzymes-like"/>
    <property type="match status" value="1"/>
</dbReference>
<gene>
    <name evidence="9" type="ORF">PAF17_05895</name>
</gene>
<reference evidence="9" key="1">
    <citation type="submission" date="2022-12" db="EMBL/GenBank/DDBJ databases">
        <title>Paracoccus onchidii sp. nov., isolated from a marine invertebrate from the South China Sea.</title>
        <authorList>
            <person name="Xu S."/>
            <person name="Liu Z."/>
            <person name="Xu Y."/>
        </authorList>
    </citation>
    <scope>NUCLEOTIDE SEQUENCE</scope>
    <source>
        <strain evidence="9">Z330</strain>
    </source>
</reference>
<dbReference type="EC" id="4.1.2.25" evidence="4"/>
<evidence type="ECO:0000256" key="1">
    <source>
        <dbReference type="ARBA" id="ARBA00001353"/>
    </source>
</evidence>
<dbReference type="RefSeq" id="WP_271888162.1">
    <property type="nucleotide sequence ID" value="NZ_JAQBIE010000005.1"/>
</dbReference>
<dbReference type="PANTHER" id="PTHR42844">
    <property type="entry name" value="DIHYDRONEOPTERIN ALDOLASE 1-RELATED"/>
    <property type="match status" value="1"/>
</dbReference>
<keyword evidence="6 9" id="KW-0456">Lyase</keyword>
<evidence type="ECO:0000256" key="5">
    <source>
        <dbReference type="ARBA" id="ARBA00022909"/>
    </source>
</evidence>
<evidence type="ECO:0000256" key="7">
    <source>
        <dbReference type="ARBA" id="ARBA00032903"/>
    </source>
</evidence>
<organism evidence="9 10">
    <name type="scientific">Paracoccus onchidii</name>
    <dbReference type="NCBI Taxonomy" id="3017813"/>
    <lineage>
        <taxon>Bacteria</taxon>
        <taxon>Pseudomonadati</taxon>
        <taxon>Pseudomonadota</taxon>
        <taxon>Alphaproteobacteria</taxon>
        <taxon>Rhodobacterales</taxon>
        <taxon>Paracoccaceae</taxon>
        <taxon>Paracoccus</taxon>
    </lineage>
</organism>
<feature type="domain" description="Dihydroneopterin aldolase/epimerase" evidence="8">
    <location>
        <begin position="7"/>
        <end position="115"/>
    </location>
</feature>
<protein>
    <recommendedName>
        <fullName evidence="4">dihydroneopterin aldolase</fullName>
        <ecNumber evidence="4">4.1.2.25</ecNumber>
    </recommendedName>
    <alternativeName>
        <fullName evidence="7">7,8-dihydroneopterin aldolase</fullName>
    </alternativeName>
</protein>
<evidence type="ECO:0000256" key="6">
    <source>
        <dbReference type="ARBA" id="ARBA00023239"/>
    </source>
</evidence>
<name>A0ABT4ZDI3_9RHOB</name>
<evidence type="ECO:0000259" key="8">
    <source>
        <dbReference type="SMART" id="SM00905"/>
    </source>
</evidence>
<comment type="catalytic activity">
    <reaction evidence="1">
        <text>7,8-dihydroneopterin = 6-hydroxymethyl-7,8-dihydropterin + glycolaldehyde</text>
        <dbReference type="Rhea" id="RHEA:10540"/>
        <dbReference type="ChEBI" id="CHEBI:17001"/>
        <dbReference type="ChEBI" id="CHEBI:17071"/>
        <dbReference type="ChEBI" id="CHEBI:44841"/>
        <dbReference type="EC" id="4.1.2.25"/>
    </reaction>
</comment>
<evidence type="ECO:0000256" key="2">
    <source>
        <dbReference type="ARBA" id="ARBA00005013"/>
    </source>
</evidence>
<comment type="pathway">
    <text evidence="2">Cofactor biosynthesis; tetrahydrofolate biosynthesis; 2-amino-4-hydroxy-6-hydroxymethyl-7,8-dihydropteridine diphosphate from 7,8-dihydroneopterin triphosphate: step 3/4.</text>
</comment>
<dbReference type="NCBIfam" id="TIGR00526">
    <property type="entry name" value="folB_dom"/>
    <property type="match status" value="1"/>
</dbReference>
<keyword evidence="10" id="KW-1185">Reference proteome</keyword>